<dbReference type="Pfam" id="PF03070">
    <property type="entry name" value="TENA_THI-4"/>
    <property type="match status" value="1"/>
</dbReference>
<protein>
    <recommendedName>
        <fullName evidence="1">Thiaminase-2/PQQC domain-containing protein</fullName>
    </recommendedName>
</protein>
<dbReference type="EMBL" id="JAVRQU010000008">
    <property type="protein sequence ID" value="KAK5699733.1"/>
    <property type="molecule type" value="Genomic_DNA"/>
</dbReference>
<gene>
    <name evidence="2" type="ORF">LTR97_005864</name>
</gene>
<dbReference type="AlphaFoldDB" id="A0AAN7WBW0"/>
<dbReference type="InterPro" id="IPR053261">
    <property type="entry name" value="Polyketide-peptide_reg"/>
</dbReference>
<evidence type="ECO:0000313" key="3">
    <source>
        <dbReference type="Proteomes" id="UP001310594"/>
    </source>
</evidence>
<feature type="domain" description="Thiaminase-2/PQQC" evidence="1">
    <location>
        <begin position="17"/>
        <end position="232"/>
    </location>
</feature>
<dbReference type="SUPFAM" id="SSF48613">
    <property type="entry name" value="Heme oxygenase-like"/>
    <property type="match status" value="1"/>
</dbReference>
<dbReference type="PANTHER" id="PTHR41813">
    <property type="entry name" value="REGULATOR PAB1642, PUTATIVE (AFU_ORTHOLOGUE AFUA_3G11955)-RELATED"/>
    <property type="match status" value="1"/>
</dbReference>
<dbReference type="GO" id="GO:0006772">
    <property type="term" value="P:thiamine metabolic process"/>
    <property type="evidence" value="ECO:0007669"/>
    <property type="project" value="UniProtKB-ARBA"/>
</dbReference>
<comment type="caution">
    <text evidence="2">The sequence shown here is derived from an EMBL/GenBank/DDBJ whole genome shotgun (WGS) entry which is preliminary data.</text>
</comment>
<name>A0AAN7WBW0_9PEZI</name>
<evidence type="ECO:0000313" key="2">
    <source>
        <dbReference type="EMBL" id="KAK5699733.1"/>
    </source>
</evidence>
<dbReference type="InterPro" id="IPR004305">
    <property type="entry name" value="Thiaminase-2/PQQC"/>
</dbReference>
<organism evidence="2 3">
    <name type="scientific">Elasticomyces elasticus</name>
    <dbReference type="NCBI Taxonomy" id="574655"/>
    <lineage>
        <taxon>Eukaryota</taxon>
        <taxon>Fungi</taxon>
        <taxon>Dikarya</taxon>
        <taxon>Ascomycota</taxon>
        <taxon>Pezizomycotina</taxon>
        <taxon>Dothideomycetes</taxon>
        <taxon>Dothideomycetidae</taxon>
        <taxon>Mycosphaerellales</taxon>
        <taxon>Teratosphaeriaceae</taxon>
        <taxon>Elasticomyces</taxon>
    </lineage>
</organism>
<accession>A0AAN7WBW0</accession>
<dbReference type="Proteomes" id="UP001310594">
    <property type="component" value="Unassembled WGS sequence"/>
</dbReference>
<proteinExistence type="predicted"/>
<dbReference type="PANTHER" id="PTHR41813:SF2">
    <property type="entry name" value="REGULATOR PAB1642, PUTATIVE (AFU_ORTHOLOGUE AFUA_3G11955)-RELATED"/>
    <property type="match status" value="1"/>
</dbReference>
<dbReference type="InterPro" id="IPR016084">
    <property type="entry name" value="Haem_Oase-like_multi-hlx"/>
</dbReference>
<evidence type="ECO:0000259" key="1">
    <source>
        <dbReference type="Pfam" id="PF03070"/>
    </source>
</evidence>
<dbReference type="Gene3D" id="1.20.910.10">
    <property type="entry name" value="Heme oxygenase-like"/>
    <property type="match status" value="1"/>
</dbReference>
<reference evidence="2" key="1">
    <citation type="submission" date="2023-08" db="EMBL/GenBank/DDBJ databases">
        <title>Black Yeasts Isolated from many extreme environments.</title>
        <authorList>
            <person name="Coleine C."/>
            <person name="Stajich J.E."/>
            <person name="Selbmann L."/>
        </authorList>
    </citation>
    <scope>NUCLEOTIDE SEQUENCE</scope>
    <source>
        <strain evidence="2">CCFEE 5810</strain>
    </source>
</reference>
<dbReference type="CDD" id="cd19357">
    <property type="entry name" value="TenA_E_At3g16990-like"/>
    <property type="match status" value="1"/>
</dbReference>
<sequence length="242" mass="27495">MPSLTAYLLHLDESALKAATQHPFLEAAATKSLETERLQAWLAQDRLYALAYTNFMGALLAKVPIPTGSDRETSLEGRAADLFIDCLVNIRTESKMFEETAAAEGWLDDICNAQPNRHTRAYQDLFAGAAAPQKPLIVGLTVLWATEECYLRAWKHAKSKMDLSLKAKDKDVMQRTFIPNWTSPEFEAFVRKIGALVNKFGSERSAEDGWEWEECETAWRQVLWLEESFWPSIKTDKKVTFE</sequence>